<proteinExistence type="predicted"/>
<evidence type="ECO:0000313" key="3">
    <source>
        <dbReference type="Proteomes" id="UP000315750"/>
    </source>
</evidence>
<dbReference type="Proteomes" id="UP000315750">
    <property type="component" value="Chromosome"/>
</dbReference>
<dbReference type="Pfam" id="PF14080">
    <property type="entry name" value="DUF4261"/>
    <property type="match status" value="1"/>
</dbReference>
<accession>A0A518AMN3</accession>
<dbReference type="RefSeq" id="WP_145246742.1">
    <property type="nucleotide sequence ID" value="NZ_CP036278.1"/>
</dbReference>
<name>A0A518AMN3_9BACT</name>
<gene>
    <name evidence="2" type="ORF">Pan181_21680</name>
</gene>
<dbReference type="EMBL" id="CP036278">
    <property type="protein sequence ID" value="QDU55966.1"/>
    <property type="molecule type" value="Genomic_DNA"/>
</dbReference>
<organism evidence="2 3">
    <name type="scientific">Aeoliella mucimassa</name>
    <dbReference type="NCBI Taxonomy" id="2527972"/>
    <lineage>
        <taxon>Bacteria</taxon>
        <taxon>Pseudomonadati</taxon>
        <taxon>Planctomycetota</taxon>
        <taxon>Planctomycetia</taxon>
        <taxon>Pirellulales</taxon>
        <taxon>Lacipirellulaceae</taxon>
        <taxon>Aeoliella</taxon>
    </lineage>
</organism>
<reference evidence="2 3" key="1">
    <citation type="submission" date="2019-02" db="EMBL/GenBank/DDBJ databases">
        <title>Deep-cultivation of Planctomycetes and their phenomic and genomic characterization uncovers novel biology.</title>
        <authorList>
            <person name="Wiegand S."/>
            <person name="Jogler M."/>
            <person name="Boedeker C."/>
            <person name="Pinto D."/>
            <person name="Vollmers J."/>
            <person name="Rivas-Marin E."/>
            <person name="Kohn T."/>
            <person name="Peeters S.H."/>
            <person name="Heuer A."/>
            <person name="Rast P."/>
            <person name="Oberbeckmann S."/>
            <person name="Bunk B."/>
            <person name="Jeske O."/>
            <person name="Meyerdierks A."/>
            <person name="Storesund J.E."/>
            <person name="Kallscheuer N."/>
            <person name="Luecker S."/>
            <person name="Lage O.M."/>
            <person name="Pohl T."/>
            <person name="Merkel B.J."/>
            <person name="Hornburger P."/>
            <person name="Mueller R.-W."/>
            <person name="Bruemmer F."/>
            <person name="Labrenz M."/>
            <person name="Spormann A.M."/>
            <person name="Op den Camp H."/>
            <person name="Overmann J."/>
            <person name="Amann R."/>
            <person name="Jetten M.S.M."/>
            <person name="Mascher T."/>
            <person name="Medema M.H."/>
            <person name="Devos D.P."/>
            <person name="Kaster A.-K."/>
            <person name="Ovreas L."/>
            <person name="Rohde M."/>
            <person name="Galperin M.Y."/>
            <person name="Jogler C."/>
        </authorList>
    </citation>
    <scope>NUCLEOTIDE SEQUENCE [LARGE SCALE GENOMIC DNA]</scope>
    <source>
        <strain evidence="2 3">Pan181</strain>
    </source>
</reference>
<sequence length="271" mass="30259">MSIQTTELLYRQPPELDFRAIRERAEQLTGSTVELPESDASQAVIFLHPEHLQEYADNKMAAPQTAILRADKVTDPAKYVDELQQSWLCREANELIAGTNHGLLVSEMLSRTLTPPVRARLFHGVLQAVIEHSDPAAVVCKNSQQIIPPRLYLDGSEVSLIERPSVLNVRFYNVSNSPGTMLMDTRGMQEIGLVDLQCHFRDLDPQQVASKLFSTALYLFKDGNTIEAGDTLEGIEPGTKWTCRYEDSLWAPERPVLDLNPGDPFAAGNRS</sequence>
<dbReference type="KEGG" id="amuc:Pan181_21680"/>
<keyword evidence="3" id="KW-1185">Reference proteome</keyword>
<dbReference type="AlphaFoldDB" id="A0A518AMN3"/>
<dbReference type="OrthoDB" id="277550at2"/>
<evidence type="ECO:0000259" key="1">
    <source>
        <dbReference type="Pfam" id="PF14080"/>
    </source>
</evidence>
<evidence type="ECO:0000313" key="2">
    <source>
        <dbReference type="EMBL" id="QDU55966.1"/>
    </source>
</evidence>
<feature type="domain" description="DUF4261" evidence="1">
    <location>
        <begin position="184"/>
        <end position="260"/>
    </location>
</feature>
<protein>
    <recommendedName>
        <fullName evidence="1">DUF4261 domain-containing protein</fullName>
    </recommendedName>
</protein>
<dbReference type="InterPro" id="IPR025357">
    <property type="entry name" value="DUF4261"/>
</dbReference>